<keyword evidence="2" id="KW-1185">Reference proteome</keyword>
<proteinExistence type="predicted"/>
<name>A0ABM4Q0K7_EQUPR</name>
<gene>
    <name evidence="3" type="primary">C7H22orf15</name>
</gene>
<evidence type="ECO:0000313" key="3">
    <source>
        <dbReference type="RefSeq" id="XP_070482977.1"/>
    </source>
</evidence>
<sequence length="143" mass="15508">MFITVMFGAGCRELVNPWCSLVTLTAHLRQRAQRVRAGLPLAMSPYWRSWMTGVQSWQRSCAGCRAYPPWAMAGGGAWALGMATRSKALLQGPEGWAPCHPGPDSGGQEPGCQPKVKQQSTLQCDIHPPPQACQPGCSWQTGQ</sequence>
<organism evidence="2 3">
    <name type="scientific">Equus przewalskii</name>
    <name type="common">Przewalski's horse</name>
    <name type="synonym">Equus caballus przewalskii</name>
    <dbReference type="NCBI Taxonomy" id="9798"/>
    <lineage>
        <taxon>Eukaryota</taxon>
        <taxon>Metazoa</taxon>
        <taxon>Chordata</taxon>
        <taxon>Craniata</taxon>
        <taxon>Vertebrata</taxon>
        <taxon>Euteleostomi</taxon>
        <taxon>Mammalia</taxon>
        <taxon>Eutheria</taxon>
        <taxon>Laurasiatheria</taxon>
        <taxon>Perissodactyla</taxon>
        <taxon>Equidae</taxon>
        <taxon>Equus</taxon>
    </lineage>
</organism>
<dbReference type="InterPro" id="IPR039471">
    <property type="entry name" value="CXorf65-like"/>
</dbReference>
<feature type="region of interest" description="Disordered" evidence="1">
    <location>
        <begin position="93"/>
        <end position="122"/>
    </location>
</feature>
<dbReference type="GeneID" id="103563713"/>
<dbReference type="PANTHER" id="PTHR33887">
    <property type="entry name" value="PB1 DOMAIN-CONTAINING PROTEIN"/>
    <property type="match status" value="1"/>
</dbReference>
<accession>A0ABM4Q0K7</accession>
<evidence type="ECO:0000313" key="2">
    <source>
        <dbReference type="Proteomes" id="UP001652662"/>
    </source>
</evidence>
<dbReference type="RefSeq" id="XP_070482977.1">
    <property type="nucleotide sequence ID" value="XM_070626876.1"/>
</dbReference>
<reference evidence="3" key="1">
    <citation type="submission" date="2025-08" db="UniProtKB">
        <authorList>
            <consortium name="RefSeq"/>
        </authorList>
    </citation>
    <scope>IDENTIFICATION</scope>
    <source>
        <tissue evidence="3">Blood</tissue>
    </source>
</reference>
<protein>
    <submittedName>
        <fullName evidence="3">Uncharacterized protein C22orf15 homolog isoform X2</fullName>
    </submittedName>
</protein>
<evidence type="ECO:0000256" key="1">
    <source>
        <dbReference type="SAM" id="MobiDB-lite"/>
    </source>
</evidence>
<dbReference type="PANTHER" id="PTHR33887:SF1">
    <property type="entry name" value="GENE 867-RELATED"/>
    <property type="match status" value="1"/>
</dbReference>
<dbReference type="Proteomes" id="UP001652662">
    <property type="component" value="Chromosome 7"/>
</dbReference>